<dbReference type="PANTHER" id="PTHR10740:SF10">
    <property type="entry name" value="EPIGEN"/>
    <property type="match status" value="1"/>
</dbReference>
<dbReference type="GO" id="GO:0016020">
    <property type="term" value="C:membrane"/>
    <property type="evidence" value="ECO:0007669"/>
    <property type="project" value="UniProtKB-SubCell"/>
</dbReference>
<protein>
    <recommendedName>
        <fullName evidence="12">EGF-like domain-containing protein</fullName>
    </recommendedName>
</protein>
<dbReference type="GO" id="GO:0005615">
    <property type="term" value="C:extracellular space"/>
    <property type="evidence" value="ECO:0007669"/>
    <property type="project" value="TreeGrafter"/>
</dbReference>
<dbReference type="GO" id="GO:0005154">
    <property type="term" value="F:epidermal growth factor receptor binding"/>
    <property type="evidence" value="ECO:0007669"/>
    <property type="project" value="TreeGrafter"/>
</dbReference>
<evidence type="ECO:0000256" key="4">
    <source>
        <dbReference type="ARBA" id="ARBA00022989"/>
    </source>
</evidence>
<dbReference type="GO" id="GO:0008083">
    <property type="term" value="F:growth factor activity"/>
    <property type="evidence" value="ECO:0007669"/>
    <property type="project" value="UniProtKB-KW"/>
</dbReference>
<keyword evidence="14" id="KW-1185">Reference proteome</keyword>
<evidence type="ECO:0000256" key="1">
    <source>
        <dbReference type="ARBA" id="ARBA00004479"/>
    </source>
</evidence>
<feature type="disulfide bond" evidence="9">
    <location>
        <begin position="100"/>
        <end position="109"/>
    </location>
</feature>
<keyword evidence="3 10" id="KW-0812">Transmembrane</keyword>
<dbReference type="PROSITE" id="PS00022">
    <property type="entry name" value="EGF_1"/>
    <property type="match status" value="1"/>
</dbReference>
<feature type="chain" id="PRO_5012940428" description="EGF-like domain-containing protein" evidence="11">
    <location>
        <begin position="17"/>
        <end position="217"/>
    </location>
</feature>
<keyword evidence="7 9" id="KW-1015">Disulfide bond</keyword>
<evidence type="ECO:0000256" key="5">
    <source>
        <dbReference type="ARBA" id="ARBA00023030"/>
    </source>
</evidence>
<dbReference type="FunFam" id="2.10.25.10:FF:000641">
    <property type="entry name" value="epigen isoform X4"/>
    <property type="match status" value="1"/>
</dbReference>
<keyword evidence="8" id="KW-0325">Glycoprotein</keyword>
<evidence type="ECO:0000313" key="14">
    <source>
        <dbReference type="Proteomes" id="UP000198323"/>
    </source>
</evidence>
<evidence type="ECO:0000256" key="10">
    <source>
        <dbReference type="SAM" id="Phobius"/>
    </source>
</evidence>
<reference evidence="13 14" key="1">
    <citation type="submission" date="2016-07" db="EMBL/GenBank/DDBJ databases">
        <title>Disparate Historic Effective Population Sizes Predicted by Modern Levels of Genome Diversity for the Scaled Quail (Callipepla squamata) and the Northern Bobwhite (Colinus virginianus): Inferences from First and Second Generation Draft Genome Assemblies for Sympatric New World Quail.</title>
        <authorList>
            <person name="Oldeschulte D.L."/>
            <person name="Halley Y.A."/>
            <person name="Bhattarai E.K."/>
            <person name="Brashear W.A."/>
            <person name="Hill J."/>
            <person name="Metz R.P."/>
            <person name="Johnson C.D."/>
            <person name="Rollins D."/>
            <person name="Peterson M.J."/>
            <person name="Bickhart D.M."/>
            <person name="Decker J.E."/>
            <person name="Seabury C.M."/>
        </authorList>
    </citation>
    <scope>NUCLEOTIDE SEQUENCE [LARGE SCALE GENOMIC DNA]</scope>
    <source>
        <strain evidence="13 14">Texas</strain>
        <tissue evidence="13">Leg muscle</tissue>
    </source>
</reference>
<dbReference type="STRING" id="9009.A0A226NEN1"/>
<feature type="transmembrane region" description="Helical" evidence="10">
    <location>
        <begin position="7"/>
        <end position="29"/>
    </location>
</feature>
<accession>A0A226NEN1</accession>
<evidence type="ECO:0000256" key="9">
    <source>
        <dbReference type="PROSITE-ProRule" id="PRU00076"/>
    </source>
</evidence>
<dbReference type="PROSITE" id="PS01186">
    <property type="entry name" value="EGF_2"/>
    <property type="match status" value="1"/>
</dbReference>
<comment type="subcellular location">
    <subcellularLocation>
        <location evidence="1">Membrane</location>
        <topology evidence="1">Single-pass type I membrane protein</topology>
    </subcellularLocation>
</comment>
<dbReference type="Proteomes" id="UP000198323">
    <property type="component" value="Unassembled WGS sequence"/>
</dbReference>
<comment type="caution">
    <text evidence="9">Lacks conserved residue(s) required for the propagation of feature annotation.</text>
</comment>
<evidence type="ECO:0000259" key="12">
    <source>
        <dbReference type="PROSITE" id="PS50026"/>
    </source>
</evidence>
<dbReference type="EMBL" id="MCFN01000076">
    <property type="protein sequence ID" value="OXB66002.1"/>
    <property type="molecule type" value="Genomic_DNA"/>
</dbReference>
<dbReference type="GO" id="GO:0007173">
    <property type="term" value="P:epidermal growth factor receptor signaling pathway"/>
    <property type="evidence" value="ECO:0007669"/>
    <property type="project" value="TreeGrafter"/>
</dbReference>
<name>A0A226NEN1_CALSU</name>
<dbReference type="Gene3D" id="2.10.25.10">
    <property type="entry name" value="Laminin"/>
    <property type="match status" value="1"/>
</dbReference>
<feature type="transmembrane region" description="Helical" evidence="10">
    <location>
        <begin position="125"/>
        <end position="147"/>
    </location>
</feature>
<sequence length="217" mass="24602">MAFGMLIYILLKATLSFSVSVSICLHYTAMGALSEESALTVSSLSTELWNSWTKNNTEADYVEQPRLLKLMQTCLEEHHSYCINGLCAFHSELRKPICKCLAGYNGERCEHLTLNSYAHNSYERYIAVGIGIGILTSGILAIIYCYVRKRYGEIRNLMQEIEISLQSLHGRDSAVKPWHRDAYHPHGKGQNCELQDKHEHDEESELSLAKTLSLMDL</sequence>
<feature type="signal peptide" evidence="11">
    <location>
        <begin position="1"/>
        <end position="16"/>
    </location>
</feature>
<dbReference type="GO" id="GO:0008284">
    <property type="term" value="P:positive regulation of cell population proliferation"/>
    <property type="evidence" value="ECO:0007669"/>
    <property type="project" value="TreeGrafter"/>
</dbReference>
<evidence type="ECO:0000256" key="11">
    <source>
        <dbReference type="SAM" id="SignalP"/>
    </source>
</evidence>
<keyword evidence="6 10" id="KW-0472">Membrane</keyword>
<keyword evidence="2 9" id="KW-0245">EGF-like domain</keyword>
<evidence type="ECO:0000256" key="3">
    <source>
        <dbReference type="ARBA" id="ARBA00022692"/>
    </source>
</evidence>
<dbReference type="SUPFAM" id="SSF57196">
    <property type="entry name" value="EGF/Laminin"/>
    <property type="match status" value="1"/>
</dbReference>
<dbReference type="OrthoDB" id="9411915at2759"/>
<proteinExistence type="predicted"/>
<dbReference type="InterPro" id="IPR000742">
    <property type="entry name" value="EGF"/>
</dbReference>
<keyword evidence="11" id="KW-0732">Signal</keyword>
<evidence type="ECO:0000256" key="7">
    <source>
        <dbReference type="ARBA" id="ARBA00023157"/>
    </source>
</evidence>
<organism evidence="13 14">
    <name type="scientific">Callipepla squamata</name>
    <name type="common">Scaled quail</name>
    <dbReference type="NCBI Taxonomy" id="9009"/>
    <lineage>
        <taxon>Eukaryota</taxon>
        <taxon>Metazoa</taxon>
        <taxon>Chordata</taxon>
        <taxon>Craniata</taxon>
        <taxon>Vertebrata</taxon>
        <taxon>Euteleostomi</taxon>
        <taxon>Archelosauria</taxon>
        <taxon>Archosauria</taxon>
        <taxon>Dinosauria</taxon>
        <taxon>Saurischia</taxon>
        <taxon>Theropoda</taxon>
        <taxon>Coelurosauria</taxon>
        <taxon>Aves</taxon>
        <taxon>Neognathae</taxon>
        <taxon>Galloanserae</taxon>
        <taxon>Galliformes</taxon>
        <taxon>Odontophoridae</taxon>
        <taxon>Callipepla</taxon>
    </lineage>
</organism>
<evidence type="ECO:0000313" key="13">
    <source>
        <dbReference type="EMBL" id="OXB66002.1"/>
    </source>
</evidence>
<comment type="caution">
    <text evidence="13">The sequence shown here is derived from an EMBL/GenBank/DDBJ whole genome shotgun (WGS) entry which is preliminary data.</text>
</comment>
<evidence type="ECO:0000256" key="6">
    <source>
        <dbReference type="ARBA" id="ARBA00023136"/>
    </source>
</evidence>
<gene>
    <name evidence="13" type="ORF">ASZ78_006657</name>
</gene>
<dbReference type="GO" id="GO:0045840">
    <property type="term" value="P:positive regulation of mitotic nuclear division"/>
    <property type="evidence" value="ECO:0007669"/>
    <property type="project" value="TreeGrafter"/>
</dbReference>
<dbReference type="AlphaFoldDB" id="A0A226NEN1"/>
<keyword evidence="4 10" id="KW-1133">Transmembrane helix</keyword>
<keyword evidence="5" id="KW-0339">Growth factor</keyword>
<dbReference type="PANTHER" id="PTHR10740">
    <property type="entry name" value="TRANSFORMING GROWTH FACTOR ALPHA"/>
    <property type="match status" value="1"/>
</dbReference>
<evidence type="ECO:0000256" key="2">
    <source>
        <dbReference type="ARBA" id="ARBA00022536"/>
    </source>
</evidence>
<dbReference type="PROSITE" id="PS50026">
    <property type="entry name" value="EGF_3"/>
    <property type="match status" value="1"/>
</dbReference>
<evidence type="ECO:0000256" key="8">
    <source>
        <dbReference type="ARBA" id="ARBA00023180"/>
    </source>
</evidence>
<feature type="domain" description="EGF-like" evidence="12">
    <location>
        <begin position="70"/>
        <end position="110"/>
    </location>
</feature>